<proteinExistence type="predicted"/>
<reference evidence="3" key="2">
    <citation type="submission" date="2020-05" db="UniProtKB">
        <authorList>
            <consortium name="EnsemblMetazoa"/>
        </authorList>
    </citation>
    <scope>IDENTIFICATION</scope>
</reference>
<evidence type="ECO:0000313" key="3">
    <source>
        <dbReference type="EnsemblMetazoa" id="ASIC009451-PA"/>
    </source>
</evidence>
<sequence>MNEDERCHVEASGDGERNEDSSSGDNVSVTIPEASTISNAIDCDGSNLSPGKSSISVVSLRSWTASIGTASSEDLSYDNYTDDDDEGAGSNRRFSSGLSTSPFDLRPSGACGRARAPVVVVARSAKRWRSHRAAPLPVAPP</sequence>
<dbReference type="EnsemblMetazoa" id="ASIC009451-RA">
    <property type="protein sequence ID" value="ASIC009451-PA"/>
    <property type="gene ID" value="ASIC009451"/>
</dbReference>
<reference evidence="2 4" key="1">
    <citation type="journal article" date="2014" name="BMC Genomics">
        <title>Genome sequence of Anopheles sinensis provides insight into genetics basis of mosquito competence for malaria parasites.</title>
        <authorList>
            <person name="Zhou D."/>
            <person name="Zhang D."/>
            <person name="Ding G."/>
            <person name="Shi L."/>
            <person name="Hou Q."/>
            <person name="Ye Y."/>
            <person name="Xu Y."/>
            <person name="Zhou H."/>
            <person name="Xiong C."/>
            <person name="Li S."/>
            <person name="Yu J."/>
            <person name="Hong S."/>
            <person name="Yu X."/>
            <person name="Zou P."/>
            <person name="Chen C."/>
            <person name="Chang X."/>
            <person name="Wang W."/>
            <person name="Lv Y."/>
            <person name="Sun Y."/>
            <person name="Ma L."/>
            <person name="Shen B."/>
            <person name="Zhu C."/>
        </authorList>
    </citation>
    <scope>NUCLEOTIDE SEQUENCE [LARGE SCALE GENOMIC DNA]</scope>
</reference>
<dbReference type="AlphaFoldDB" id="A0A084VV98"/>
<feature type="region of interest" description="Disordered" evidence="1">
    <location>
        <begin position="72"/>
        <end position="109"/>
    </location>
</feature>
<gene>
    <name evidence="2" type="ORF">ZHAS_00009451</name>
</gene>
<feature type="region of interest" description="Disordered" evidence="1">
    <location>
        <begin position="1"/>
        <end position="30"/>
    </location>
</feature>
<dbReference type="VEuPathDB" id="VectorBase:ASIS016491"/>
<protein>
    <submittedName>
        <fullName evidence="2 3">Uncharacterized protein</fullName>
    </submittedName>
</protein>
<dbReference type="VEuPathDB" id="VectorBase:ASIC009451"/>
<keyword evidence="4" id="KW-1185">Reference proteome</keyword>
<dbReference type="Proteomes" id="UP000030765">
    <property type="component" value="Unassembled WGS sequence"/>
</dbReference>
<feature type="compositionally biased region" description="Polar residues" evidence="1">
    <location>
        <begin position="21"/>
        <end position="30"/>
    </location>
</feature>
<feature type="compositionally biased region" description="Polar residues" evidence="1">
    <location>
        <begin position="92"/>
        <end position="102"/>
    </location>
</feature>
<dbReference type="EMBL" id="ATLV01017166">
    <property type="status" value="NOT_ANNOTATED_CDS"/>
    <property type="molecule type" value="Genomic_DNA"/>
</dbReference>
<evidence type="ECO:0000256" key="1">
    <source>
        <dbReference type="SAM" id="MobiDB-lite"/>
    </source>
</evidence>
<name>A0A084VV98_ANOSI</name>
<dbReference type="EMBL" id="KE525157">
    <property type="protein sequence ID" value="KFB41892.1"/>
    <property type="molecule type" value="Genomic_DNA"/>
</dbReference>
<accession>A0A084VV98</accession>
<evidence type="ECO:0000313" key="4">
    <source>
        <dbReference type="Proteomes" id="UP000030765"/>
    </source>
</evidence>
<feature type="compositionally biased region" description="Basic and acidic residues" evidence="1">
    <location>
        <begin position="1"/>
        <end position="20"/>
    </location>
</feature>
<evidence type="ECO:0000313" key="2">
    <source>
        <dbReference type="EMBL" id="KFB41892.1"/>
    </source>
</evidence>
<organism evidence="2">
    <name type="scientific">Anopheles sinensis</name>
    <name type="common">Mosquito</name>
    <dbReference type="NCBI Taxonomy" id="74873"/>
    <lineage>
        <taxon>Eukaryota</taxon>
        <taxon>Metazoa</taxon>
        <taxon>Ecdysozoa</taxon>
        <taxon>Arthropoda</taxon>
        <taxon>Hexapoda</taxon>
        <taxon>Insecta</taxon>
        <taxon>Pterygota</taxon>
        <taxon>Neoptera</taxon>
        <taxon>Endopterygota</taxon>
        <taxon>Diptera</taxon>
        <taxon>Nematocera</taxon>
        <taxon>Culicoidea</taxon>
        <taxon>Culicidae</taxon>
        <taxon>Anophelinae</taxon>
        <taxon>Anopheles</taxon>
    </lineage>
</organism>